<dbReference type="Proteomes" id="UP000002481">
    <property type="component" value="Chromosome"/>
</dbReference>
<gene>
    <name evidence="1" type="ordered locus">SAV1951</name>
</gene>
<protein>
    <submittedName>
        <fullName evidence="1">Similar to phi PVL ORF 22 homolog</fullName>
    </submittedName>
</protein>
<evidence type="ECO:0000313" key="1">
    <source>
        <dbReference type="EMBL" id="BAB58113.1"/>
    </source>
</evidence>
<dbReference type="AlphaFoldDB" id="A0A0H3JT71"/>
<organism evidence="1 2">
    <name type="scientific">Staphylococcus aureus (strain Mu50 / ATCC 700699)</name>
    <dbReference type="NCBI Taxonomy" id="158878"/>
    <lineage>
        <taxon>Bacteria</taxon>
        <taxon>Bacillati</taxon>
        <taxon>Bacillota</taxon>
        <taxon>Bacilli</taxon>
        <taxon>Bacillales</taxon>
        <taxon>Staphylococcaceae</taxon>
        <taxon>Staphylococcus</taxon>
    </lineage>
</organism>
<sequence length="109" mass="12456">MALFLYKNLRRSFNMANEIIKKTERFILVQIDKEGTERVLYQDFVGSFTTSDSASYAQDFKSEENAKKIAETLNLLYQLTGNQNGVKVVKEVVDRTDLSSDKSVDSETM</sequence>
<reference evidence="1 2" key="1">
    <citation type="journal article" date="2001" name="Lancet">
        <title>Whole genome sequencing of meticillin-resistant Staphylococcus aureus.</title>
        <authorList>
            <person name="Kuroda M."/>
            <person name="Ohta T."/>
            <person name="Uchiyama I."/>
            <person name="Baba T."/>
            <person name="Yuzawa H."/>
            <person name="Kobayashi I."/>
            <person name="Cui L."/>
            <person name="Oguchi A."/>
            <person name="Aoki K."/>
            <person name="Nagai Y."/>
            <person name="Lian J."/>
            <person name="Ito T."/>
            <person name="Kanamori M."/>
            <person name="Matsumaru H."/>
            <person name="Maruyama A."/>
            <person name="Murakami H."/>
            <person name="Hosoyama A."/>
            <person name="Mizutani-Ui Y."/>
            <person name="Takahashi N.K."/>
            <person name="Sawano T."/>
            <person name="Inoue R."/>
            <person name="Kaito C."/>
            <person name="Sekimizu K."/>
            <person name="Hirakawa H."/>
            <person name="Kuhara S."/>
            <person name="Goto S."/>
            <person name="Yabuzaki J."/>
            <person name="Kanehisa M."/>
            <person name="Yamashita A."/>
            <person name="Oshima K."/>
            <person name="Furuya K."/>
            <person name="Yoshino C."/>
            <person name="Shiba T."/>
            <person name="Hattori M."/>
            <person name="Ogasawara N."/>
            <person name="Hayashi H."/>
            <person name="Hiramatsu K."/>
        </authorList>
    </citation>
    <scope>NUCLEOTIDE SEQUENCE [LARGE SCALE GENOMIC DNA]</scope>
    <source>
        <strain evidence="2">Mu50 / ATCC 700699</strain>
    </source>
</reference>
<proteinExistence type="predicted"/>
<dbReference type="HOGENOM" id="CLU_184551_0_0_9"/>
<dbReference type="KEGG" id="sav:SAV1951"/>
<name>A0A0H3JT71_STAAM</name>
<dbReference type="EMBL" id="BA000017">
    <property type="protein sequence ID" value="BAB58113.1"/>
    <property type="molecule type" value="Genomic_DNA"/>
</dbReference>
<accession>A0A0H3JT71</accession>
<evidence type="ECO:0000313" key="2">
    <source>
        <dbReference type="Proteomes" id="UP000002481"/>
    </source>
</evidence>